<gene>
    <name evidence="1" type="ORF">ZEAMMB73_Zm00001d019479</name>
</gene>
<dbReference type="AlphaFoldDB" id="A0A1D6HXP8"/>
<dbReference type="EMBL" id="CM007650">
    <property type="protein sequence ID" value="ONM52989.1"/>
    <property type="molecule type" value="Genomic_DNA"/>
</dbReference>
<proteinExistence type="predicted"/>
<evidence type="ECO:0000313" key="1">
    <source>
        <dbReference type="EMBL" id="ONM52989.1"/>
    </source>
</evidence>
<name>A0A1D6HXP8_MAIZE</name>
<protein>
    <submittedName>
        <fullName evidence="1">Granule-bound starch synthase1b</fullName>
    </submittedName>
</protein>
<accession>A0A1D6HXP8</accession>
<reference evidence="1" key="1">
    <citation type="submission" date="2015-12" db="EMBL/GenBank/DDBJ databases">
        <title>Update maize B73 reference genome by single molecule sequencing technologies.</title>
        <authorList>
            <consortium name="Maize Genome Sequencing Project"/>
            <person name="Ware D."/>
        </authorList>
    </citation>
    <scope>NUCLEOTIDE SEQUENCE [LARGE SCALE GENOMIC DNA]</scope>
    <source>
        <tissue evidence="1">Seedling</tissue>
    </source>
</reference>
<sequence length="120" mass="12986">MSPCAVAAVLVMRAAAGAAISPDPEPKPTNSRSAFFRGCSQREWALQRGLAEVLGIACFLSTVKLSLFCGFALGTWLRILDSVTFVCAKGTISYMNHYTQPYVPSRAHFSDGRITPSEQI</sequence>
<organism evidence="1">
    <name type="scientific">Zea mays</name>
    <name type="common">Maize</name>
    <dbReference type="NCBI Taxonomy" id="4577"/>
    <lineage>
        <taxon>Eukaryota</taxon>
        <taxon>Viridiplantae</taxon>
        <taxon>Streptophyta</taxon>
        <taxon>Embryophyta</taxon>
        <taxon>Tracheophyta</taxon>
        <taxon>Spermatophyta</taxon>
        <taxon>Magnoliopsida</taxon>
        <taxon>Liliopsida</taxon>
        <taxon>Poales</taxon>
        <taxon>Poaceae</taxon>
        <taxon>PACMAD clade</taxon>
        <taxon>Panicoideae</taxon>
        <taxon>Andropogonodae</taxon>
        <taxon>Andropogoneae</taxon>
        <taxon>Tripsacinae</taxon>
        <taxon>Zea</taxon>
    </lineage>
</organism>